<sequence length="339" mass="39309">MIKLNKNQKKKTENVTEPNIQVNVDMHNKFSILENELEESETEYSHVPNISENTLTNNEYKSLNTEESKKNVRCDFNDKHITTDLWIIGSSVTKHINPKVMYKDKQVIVATLKDKTVRGAKKKGIKAAEICECDQYNCNFVICPYLREGDIIDGIHPSIETGVPKLVRAYKKVLNKIKGLKEYFDNCNKSTRQNKNFAPFLVSGTKWEKKTKTTTHRGFENDGEEVPEGNRKKREQKVSMLELRLGQIANYCPIISRNTIVKNSTSIDNIWETVRLHYGFQITGAHFVDFDAIHYDPGERPEDLYQRLMAFIEDSLLRKDMGITHHDEDIEDDENYHLH</sequence>
<dbReference type="EMBL" id="CACVKT020005253">
    <property type="protein sequence ID" value="CAC5394088.1"/>
    <property type="molecule type" value="Genomic_DNA"/>
</dbReference>
<name>A0A6J8CCD6_MYTCO</name>
<evidence type="ECO:0000313" key="3">
    <source>
        <dbReference type="Proteomes" id="UP000507470"/>
    </source>
</evidence>
<feature type="region of interest" description="Disordered" evidence="1">
    <location>
        <begin position="212"/>
        <end position="233"/>
    </location>
</feature>
<proteinExistence type="predicted"/>
<dbReference type="Proteomes" id="UP000507470">
    <property type="component" value="Unassembled WGS sequence"/>
</dbReference>
<dbReference type="AlphaFoldDB" id="A0A6J8CCD6"/>
<reference evidence="2 3" key="1">
    <citation type="submission" date="2020-06" db="EMBL/GenBank/DDBJ databases">
        <authorList>
            <person name="Li R."/>
            <person name="Bekaert M."/>
        </authorList>
    </citation>
    <scope>NUCLEOTIDE SEQUENCE [LARGE SCALE GENOMIC DNA]</scope>
    <source>
        <strain evidence="3">wild</strain>
    </source>
</reference>
<evidence type="ECO:0000256" key="1">
    <source>
        <dbReference type="SAM" id="MobiDB-lite"/>
    </source>
</evidence>
<organism evidence="2 3">
    <name type="scientific">Mytilus coruscus</name>
    <name type="common">Sea mussel</name>
    <dbReference type="NCBI Taxonomy" id="42192"/>
    <lineage>
        <taxon>Eukaryota</taxon>
        <taxon>Metazoa</taxon>
        <taxon>Spiralia</taxon>
        <taxon>Lophotrochozoa</taxon>
        <taxon>Mollusca</taxon>
        <taxon>Bivalvia</taxon>
        <taxon>Autobranchia</taxon>
        <taxon>Pteriomorphia</taxon>
        <taxon>Mytilida</taxon>
        <taxon>Mytiloidea</taxon>
        <taxon>Mytilidae</taxon>
        <taxon>Mytilinae</taxon>
        <taxon>Mytilus</taxon>
    </lineage>
</organism>
<evidence type="ECO:0000313" key="2">
    <source>
        <dbReference type="EMBL" id="CAC5394088.1"/>
    </source>
</evidence>
<gene>
    <name evidence="2" type="ORF">MCOR_28883</name>
</gene>
<protein>
    <submittedName>
        <fullName evidence="2">Uncharacterized protein</fullName>
    </submittedName>
</protein>
<keyword evidence="3" id="KW-1185">Reference proteome</keyword>
<accession>A0A6J8CCD6</accession>